<dbReference type="EMBL" id="SSSM01000005">
    <property type="protein sequence ID" value="THG29995.1"/>
    <property type="molecule type" value="Genomic_DNA"/>
</dbReference>
<dbReference type="InterPro" id="IPR019587">
    <property type="entry name" value="Polyketide_cyclase/dehydratase"/>
</dbReference>
<protein>
    <submittedName>
        <fullName evidence="1">SRPBCC family protein</fullName>
    </submittedName>
</protein>
<dbReference type="Pfam" id="PF10604">
    <property type="entry name" value="Polyketide_cyc2"/>
    <property type="match status" value="1"/>
</dbReference>
<name>A0A4S4FL07_9MICO</name>
<accession>A0A4S4FL07</accession>
<reference evidence="1 2" key="1">
    <citation type="submission" date="2019-04" db="EMBL/GenBank/DDBJ databases">
        <authorList>
            <person name="Jiang L."/>
        </authorList>
    </citation>
    <scope>NUCLEOTIDE SEQUENCE [LARGE SCALE GENOMIC DNA]</scope>
    <source>
        <strain evidence="1 2">YIM 131853</strain>
    </source>
</reference>
<evidence type="ECO:0000313" key="2">
    <source>
        <dbReference type="Proteomes" id="UP000309133"/>
    </source>
</evidence>
<proteinExistence type="predicted"/>
<dbReference type="OrthoDB" id="4483486at2"/>
<dbReference type="Gene3D" id="3.30.530.20">
    <property type="match status" value="1"/>
</dbReference>
<evidence type="ECO:0000313" key="1">
    <source>
        <dbReference type="EMBL" id="THG29995.1"/>
    </source>
</evidence>
<sequence length="165" mass="18485">MHRPCRFGRWRGRSSQQGAAVAVVIRTIAAEPEAVFRVLANGWLYPAWVVGAARMRGVDDAWPEEQSALHHSFGSWPFLLNDKTVSLEWDPPRRARMRARGWPIGEAEVIVEVKRRPDGCVVRLTEDAVEGPGRLVPGVIRTIGITIRNRETLRRLAFLAEGGGR</sequence>
<keyword evidence="2" id="KW-1185">Reference proteome</keyword>
<dbReference type="Proteomes" id="UP000309133">
    <property type="component" value="Unassembled WGS sequence"/>
</dbReference>
<dbReference type="AlphaFoldDB" id="A0A4S4FL07"/>
<gene>
    <name evidence="1" type="ORF">E6C64_15245</name>
</gene>
<dbReference type="SUPFAM" id="SSF55961">
    <property type="entry name" value="Bet v1-like"/>
    <property type="match status" value="1"/>
</dbReference>
<dbReference type="InterPro" id="IPR023393">
    <property type="entry name" value="START-like_dom_sf"/>
</dbReference>
<organism evidence="1 2">
    <name type="scientific">Naasia lichenicola</name>
    <dbReference type="NCBI Taxonomy" id="2565933"/>
    <lineage>
        <taxon>Bacteria</taxon>
        <taxon>Bacillati</taxon>
        <taxon>Actinomycetota</taxon>
        <taxon>Actinomycetes</taxon>
        <taxon>Micrococcales</taxon>
        <taxon>Microbacteriaceae</taxon>
        <taxon>Naasia</taxon>
    </lineage>
</organism>
<dbReference type="CDD" id="cd07812">
    <property type="entry name" value="SRPBCC"/>
    <property type="match status" value="1"/>
</dbReference>
<comment type="caution">
    <text evidence="1">The sequence shown here is derived from an EMBL/GenBank/DDBJ whole genome shotgun (WGS) entry which is preliminary data.</text>
</comment>